<dbReference type="SUPFAM" id="SSF54637">
    <property type="entry name" value="Thioesterase/thiol ester dehydrase-isomerase"/>
    <property type="match status" value="1"/>
</dbReference>
<dbReference type="PANTHER" id="PTHR12475:SF4">
    <property type="entry name" value="PROTEIN THEM6"/>
    <property type="match status" value="1"/>
</dbReference>
<dbReference type="Proteomes" id="UP001519290">
    <property type="component" value="Unassembled WGS sequence"/>
</dbReference>
<dbReference type="Pfam" id="PF13279">
    <property type="entry name" value="4HBT_2"/>
    <property type="match status" value="1"/>
</dbReference>
<dbReference type="EMBL" id="JAGIOD010000002">
    <property type="protein sequence ID" value="MBP2383660.1"/>
    <property type="molecule type" value="Genomic_DNA"/>
</dbReference>
<gene>
    <name evidence="1" type="ORF">JOF43_003649</name>
</gene>
<dbReference type="InterPro" id="IPR029069">
    <property type="entry name" value="HotDog_dom_sf"/>
</dbReference>
<proteinExistence type="predicted"/>
<keyword evidence="2" id="KW-1185">Reference proteome</keyword>
<accession>A0ABS4X5C3</accession>
<evidence type="ECO:0000313" key="1">
    <source>
        <dbReference type="EMBL" id="MBP2383660.1"/>
    </source>
</evidence>
<dbReference type="PANTHER" id="PTHR12475">
    <property type="match status" value="1"/>
</dbReference>
<name>A0ABS4X5C3_9MICO</name>
<organism evidence="1 2">
    <name type="scientific">Brachybacterium sacelli</name>
    <dbReference type="NCBI Taxonomy" id="173364"/>
    <lineage>
        <taxon>Bacteria</taxon>
        <taxon>Bacillati</taxon>
        <taxon>Actinomycetota</taxon>
        <taxon>Actinomycetes</taxon>
        <taxon>Micrococcales</taxon>
        <taxon>Dermabacteraceae</taxon>
        <taxon>Brachybacterium</taxon>
    </lineage>
</organism>
<evidence type="ECO:0000313" key="2">
    <source>
        <dbReference type="Proteomes" id="UP001519290"/>
    </source>
</evidence>
<dbReference type="InterPro" id="IPR051490">
    <property type="entry name" value="THEM6_lcsJ_thioesterase"/>
</dbReference>
<dbReference type="CDD" id="cd00586">
    <property type="entry name" value="4HBT"/>
    <property type="match status" value="1"/>
</dbReference>
<reference evidence="1 2" key="1">
    <citation type="submission" date="2021-03" db="EMBL/GenBank/DDBJ databases">
        <title>Sequencing the genomes of 1000 actinobacteria strains.</title>
        <authorList>
            <person name="Klenk H.-P."/>
        </authorList>
    </citation>
    <scope>NUCLEOTIDE SEQUENCE [LARGE SCALE GENOMIC DNA]</scope>
    <source>
        <strain evidence="1 2">DSM 14566</strain>
    </source>
</reference>
<dbReference type="Gene3D" id="3.10.129.10">
    <property type="entry name" value="Hotdog Thioesterase"/>
    <property type="match status" value="1"/>
</dbReference>
<sequence>MNLYLRLLVVMIRVRFRSRLSMWDTSRVRFRVNPLDLDVQRHMNNGRYLTLMDLGRMDLMIRSGFWKRVTGKGWYPVIAGQSITYRRSLTLGQRFDLSSRVIGHDDRWIYMEQVFRVGDVVHADAIIRARFLRRTGGSVDIPEVLDLAGPIPESLRVPDWILDWNESSSQHSRGL</sequence>
<dbReference type="RefSeq" id="WP_209904445.1">
    <property type="nucleotide sequence ID" value="NZ_BAAAJW010000022.1"/>
</dbReference>
<comment type="caution">
    <text evidence="1">The sequence shown here is derived from an EMBL/GenBank/DDBJ whole genome shotgun (WGS) entry which is preliminary data.</text>
</comment>
<protein>
    <submittedName>
        <fullName evidence="1">Acyl-CoA thioesterase FadM</fullName>
    </submittedName>
</protein>